<evidence type="ECO:0000313" key="1">
    <source>
        <dbReference type="EMBL" id="EDO60972.1"/>
    </source>
</evidence>
<name>A7VVH3_9FIRM</name>
<dbReference type="EMBL" id="ABCB02000019">
    <property type="protein sequence ID" value="EDO60972.1"/>
    <property type="molecule type" value="Genomic_DNA"/>
</dbReference>
<gene>
    <name evidence="1" type="ORF">CLOLEP_02584</name>
</gene>
<dbReference type="AlphaFoldDB" id="A7VVH3"/>
<evidence type="ECO:0000313" key="2">
    <source>
        <dbReference type="Proteomes" id="UP000003490"/>
    </source>
</evidence>
<comment type="caution">
    <text evidence="1">The sequence shown here is derived from an EMBL/GenBank/DDBJ whole genome shotgun (WGS) entry which is preliminary data.</text>
</comment>
<accession>A7VVH3</accession>
<proteinExistence type="predicted"/>
<organism evidence="1 2">
    <name type="scientific">[Clostridium] leptum DSM 753</name>
    <dbReference type="NCBI Taxonomy" id="428125"/>
    <lineage>
        <taxon>Bacteria</taxon>
        <taxon>Bacillati</taxon>
        <taxon>Bacillota</taxon>
        <taxon>Clostridia</taxon>
        <taxon>Eubacteriales</taxon>
        <taxon>Oscillospiraceae</taxon>
        <taxon>Oscillospiraceae incertae sedis</taxon>
    </lineage>
</organism>
<reference evidence="1 2" key="1">
    <citation type="submission" date="2007-08" db="EMBL/GenBank/DDBJ databases">
        <title>Draft genome sequence of Clostridium leptum (DSM 753).</title>
        <authorList>
            <person name="Sudarsanam P."/>
            <person name="Ley R."/>
            <person name="Guruge J."/>
            <person name="Turnbaugh P.J."/>
            <person name="Mahowald M."/>
            <person name="Liep D."/>
            <person name="Gordon J."/>
        </authorList>
    </citation>
    <scope>NUCLEOTIDE SEQUENCE [LARGE SCALE GENOMIC DNA]</scope>
    <source>
        <strain evidence="1 2">DSM 753</strain>
    </source>
</reference>
<dbReference type="HOGENOM" id="CLU_3198118_0_0_9"/>
<reference evidence="1 2" key="2">
    <citation type="submission" date="2007-08" db="EMBL/GenBank/DDBJ databases">
        <authorList>
            <person name="Fulton L."/>
            <person name="Clifton S."/>
            <person name="Fulton B."/>
            <person name="Xu J."/>
            <person name="Minx P."/>
            <person name="Pepin K.H."/>
            <person name="Johnson M."/>
            <person name="Thiruvilangam P."/>
            <person name="Bhonagiri V."/>
            <person name="Nash W.E."/>
            <person name="Wang C."/>
            <person name="Mardis E.R."/>
            <person name="Wilson R.K."/>
        </authorList>
    </citation>
    <scope>NUCLEOTIDE SEQUENCE [LARGE SCALE GENOMIC DNA]</scope>
    <source>
        <strain evidence="1 2">DSM 753</strain>
    </source>
</reference>
<sequence length="45" mass="5468">MYQLIQRFVLLAFDQVLSEYRNHPDRRNSAESRISGRVWQSCRLQ</sequence>
<dbReference type="Proteomes" id="UP000003490">
    <property type="component" value="Unassembled WGS sequence"/>
</dbReference>
<protein>
    <submittedName>
        <fullName evidence="1">Uncharacterized protein</fullName>
    </submittedName>
</protein>